<name>A0A7J7T6P3_MYOMY</name>
<evidence type="ECO:0000313" key="2">
    <source>
        <dbReference type="EMBL" id="KAF6296073.1"/>
    </source>
</evidence>
<reference evidence="2 3" key="1">
    <citation type="journal article" date="2020" name="Nature">
        <title>Six reference-quality genomes reveal evolution of bat adaptations.</title>
        <authorList>
            <person name="Jebb D."/>
            <person name="Huang Z."/>
            <person name="Pippel M."/>
            <person name="Hughes G.M."/>
            <person name="Lavrichenko K."/>
            <person name="Devanna P."/>
            <person name="Winkler S."/>
            <person name="Jermiin L.S."/>
            <person name="Skirmuntt E.C."/>
            <person name="Katzourakis A."/>
            <person name="Burkitt-Gray L."/>
            <person name="Ray D.A."/>
            <person name="Sullivan K.A.M."/>
            <person name="Roscito J.G."/>
            <person name="Kirilenko B.M."/>
            <person name="Davalos L.M."/>
            <person name="Corthals A.P."/>
            <person name="Power M.L."/>
            <person name="Jones G."/>
            <person name="Ransome R.D."/>
            <person name="Dechmann D.K.N."/>
            <person name="Locatelli A.G."/>
            <person name="Puechmaille S.J."/>
            <person name="Fedrigo O."/>
            <person name="Jarvis E.D."/>
            <person name="Hiller M."/>
            <person name="Vernes S.C."/>
            <person name="Myers E.W."/>
            <person name="Teeling E.C."/>
        </authorList>
    </citation>
    <scope>NUCLEOTIDE SEQUENCE [LARGE SCALE GENOMIC DNA]</scope>
    <source>
        <strain evidence="2">MMyoMyo1</strain>
        <tissue evidence="2">Flight muscle</tissue>
    </source>
</reference>
<organism evidence="2 3">
    <name type="scientific">Myotis myotis</name>
    <name type="common">Greater mouse-eared bat</name>
    <name type="synonym">Vespertilio myotis</name>
    <dbReference type="NCBI Taxonomy" id="51298"/>
    <lineage>
        <taxon>Eukaryota</taxon>
        <taxon>Metazoa</taxon>
        <taxon>Chordata</taxon>
        <taxon>Craniata</taxon>
        <taxon>Vertebrata</taxon>
        <taxon>Euteleostomi</taxon>
        <taxon>Mammalia</taxon>
        <taxon>Eutheria</taxon>
        <taxon>Laurasiatheria</taxon>
        <taxon>Chiroptera</taxon>
        <taxon>Yangochiroptera</taxon>
        <taxon>Vespertilionidae</taxon>
        <taxon>Myotis</taxon>
    </lineage>
</organism>
<keyword evidence="3" id="KW-1185">Reference proteome</keyword>
<proteinExistence type="predicted"/>
<evidence type="ECO:0000313" key="3">
    <source>
        <dbReference type="Proteomes" id="UP000527355"/>
    </source>
</evidence>
<dbReference type="EMBL" id="JABWUV010000017">
    <property type="protein sequence ID" value="KAF6296073.1"/>
    <property type="molecule type" value="Genomic_DNA"/>
</dbReference>
<evidence type="ECO:0000256" key="1">
    <source>
        <dbReference type="SAM" id="MobiDB-lite"/>
    </source>
</evidence>
<protein>
    <submittedName>
        <fullName evidence="2">Uncharacterized protein</fullName>
    </submittedName>
</protein>
<sequence>MEQQFTRGKPMLQLQGEQRWPERQQPRQEQQEPPAEQPPCGSQWGRGLATALPEPPLKTRSHVRPPEFEGMRLRDTKAVCPKVTWRLSDHLPMSQNHTAGWLEKQRESGQAGFSPLQIPREWVVRWMSSRGGDQLGAAGGTTALGTQDTKPYSTQNVEGVLLDIWRPMGNLEVQASLEREKEVFTEQVWKTH</sequence>
<dbReference type="AlphaFoldDB" id="A0A7J7T6P3"/>
<accession>A0A7J7T6P3</accession>
<feature type="region of interest" description="Disordered" evidence="1">
    <location>
        <begin position="1"/>
        <end position="67"/>
    </location>
</feature>
<gene>
    <name evidence="2" type="ORF">mMyoMyo1_009193</name>
</gene>
<dbReference type="Proteomes" id="UP000527355">
    <property type="component" value="Unassembled WGS sequence"/>
</dbReference>
<feature type="compositionally biased region" description="Basic and acidic residues" evidence="1">
    <location>
        <begin position="19"/>
        <end position="30"/>
    </location>
</feature>
<comment type="caution">
    <text evidence="2">The sequence shown here is derived from an EMBL/GenBank/DDBJ whole genome shotgun (WGS) entry which is preliminary data.</text>
</comment>